<dbReference type="InterPro" id="IPR031804">
    <property type="entry name" value="DUF4743"/>
</dbReference>
<protein>
    <submittedName>
        <fullName evidence="2">Nudix hydrolase 20</fullName>
    </submittedName>
</protein>
<dbReference type="Pfam" id="PF15916">
    <property type="entry name" value="DUF4743"/>
    <property type="match status" value="1"/>
</dbReference>
<dbReference type="PANTHER" id="PTHR13622">
    <property type="entry name" value="THIAMIN PYROPHOSPHOKINASE"/>
    <property type="match status" value="1"/>
</dbReference>
<proteinExistence type="predicted"/>
<name>A0AAD6UQB8_9AGAR</name>
<evidence type="ECO:0000313" key="3">
    <source>
        <dbReference type="Proteomes" id="UP001219525"/>
    </source>
</evidence>
<keyword evidence="2" id="KW-0378">Hydrolase</keyword>
<evidence type="ECO:0000313" key="2">
    <source>
        <dbReference type="EMBL" id="KAJ7189750.1"/>
    </source>
</evidence>
<dbReference type="EMBL" id="JARJCW010000167">
    <property type="protein sequence ID" value="KAJ7189750.1"/>
    <property type="molecule type" value="Genomic_DNA"/>
</dbReference>
<comment type="caution">
    <text evidence="2">The sequence shown here is derived from an EMBL/GenBank/DDBJ whole genome shotgun (WGS) entry which is preliminary data.</text>
</comment>
<sequence length="365" mass="40549">MATQTRLLSYLDIVNRCGNMRVHQPSPIPSEFDSEDLVPLYLTDAPNSPIIGLLRPQIVALLNAENQRALAHGAPPMWAGVGPGATDTAIPGLRMRSHTARIGFHAAWDTPAKRTAAMAEMCARWRDAGVFPDVIGPGKWRAEMYPVYRDPFGAHDRGDGDNGNFAFEMERAACALFGIVTYGVHMSAYQETVGENGERGLRVWVPTRARTKSMWPGFLDNTVAGGIPSGMPAFEALVKECMEEASLDEALVRAHVRAVGSISYYFRTSKGWLQPEVQYTYDMVIPAGADPTPFEPKPSDGEVERFDFMDKDQIEAEMRAGRFKANCAAVLIDLFVRLGFITPDNEPDYLKIVTALHTRFDYERW</sequence>
<feature type="domain" description="Nudix hydrolase" evidence="1">
    <location>
        <begin position="169"/>
        <end position="331"/>
    </location>
</feature>
<dbReference type="PANTHER" id="PTHR13622:SF8">
    <property type="entry name" value="THIAMIN PYROPHOSPHOKINASE 1"/>
    <property type="match status" value="1"/>
</dbReference>
<reference evidence="2" key="1">
    <citation type="submission" date="2023-03" db="EMBL/GenBank/DDBJ databases">
        <title>Massive genome expansion in bonnet fungi (Mycena s.s.) driven by repeated elements and novel gene families across ecological guilds.</title>
        <authorList>
            <consortium name="Lawrence Berkeley National Laboratory"/>
            <person name="Harder C.B."/>
            <person name="Miyauchi S."/>
            <person name="Viragh M."/>
            <person name="Kuo A."/>
            <person name="Thoen E."/>
            <person name="Andreopoulos B."/>
            <person name="Lu D."/>
            <person name="Skrede I."/>
            <person name="Drula E."/>
            <person name="Henrissat B."/>
            <person name="Morin E."/>
            <person name="Kohler A."/>
            <person name="Barry K."/>
            <person name="LaButti K."/>
            <person name="Morin E."/>
            <person name="Salamov A."/>
            <person name="Lipzen A."/>
            <person name="Mereny Z."/>
            <person name="Hegedus B."/>
            <person name="Baldrian P."/>
            <person name="Stursova M."/>
            <person name="Weitz H."/>
            <person name="Taylor A."/>
            <person name="Grigoriev I.V."/>
            <person name="Nagy L.G."/>
            <person name="Martin F."/>
            <person name="Kauserud H."/>
        </authorList>
    </citation>
    <scope>NUCLEOTIDE SEQUENCE</scope>
    <source>
        <strain evidence="2">9144</strain>
    </source>
</reference>
<evidence type="ECO:0000259" key="1">
    <source>
        <dbReference type="PROSITE" id="PS51462"/>
    </source>
</evidence>
<dbReference type="GO" id="GO:0044715">
    <property type="term" value="F:8-oxo-dGDP phosphatase activity"/>
    <property type="evidence" value="ECO:0007669"/>
    <property type="project" value="TreeGrafter"/>
</dbReference>
<dbReference type="SUPFAM" id="SSF55811">
    <property type="entry name" value="Nudix"/>
    <property type="match status" value="1"/>
</dbReference>
<organism evidence="2 3">
    <name type="scientific">Mycena pura</name>
    <dbReference type="NCBI Taxonomy" id="153505"/>
    <lineage>
        <taxon>Eukaryota</taxon>
        <taxon>Fungi</taxon>
        <taxon>Dikarya</taxon>
        <taxon>Basidiomycota</taxon>
        <taxon>Agaricomycotina</taxon>
        <taxon>Agaricomycetes</taxon>
        <taxon>Agaricomycetidae</taxon>
        <taxon>Agaricales</taxon>
        <taxon>Marasmiineae</taxon>
        <taxon>Mycenaceae</taxon>
        <taxon>Mycena</taxon>
    </lineage>
</organism>
<dbReference type="Pfam" id="PF00293">
    <property type="entry name" value="NUDIX"/>
    <property type="match status" value="1"/>
</dbReference>
<dbReference type="InterPro" id="IPR015797">
    <property type="entry name" value="NUDIX_hydrolase-like_dom_sf"/>
</dbReference>
<gene>
    <name evidence="2" type="ORF">GGX14DRAFT_484430</name>
</gene>
<dbReference type="FunFam" id="3.90.79.10:FF:000019">
    <property type="entry name" value="Thiamin pyrophosphokinase, putative"/>
    <property type="match status" value="1"/>
</dbReference>
<dbReference type="Proteomes" id="UP001219525">
    <property type="component" value="Unassembled WGS sequence"/>
</dbReference>
<keyword evidence="3" id="KW-1185">Reference proteome</keyword>
<accession>A0AAD6UQB8</accession>
<dbReference type="Gene3D" id="3.90.79.10">
    <property type="entry name" value="Nucleoside Triphosphate Pyrophosphohydrolase"/>
    <property type="match status" value="1"/>
</dbReference>
<dbReference type="CDD" id="cd03676">
    <property type="entry name" value="NUDIX_Tnr3_like"/>
    <property type="match status" value="1"/>
</dbReference>
<dbReference type="InterPro" id="IPR000086">
    <property type="entry name" value="NUDIX_hydrolase_dom"/>
</dbReference>
<dbReference type="AlphaFoldDB" id="A0AAD6UQB8"/>
<dbReference type="PROSITE" id="PS51462">
    <property type="entry name" value="NUDIX"/>
    <property type="match status" value="1"/>
</dbReference>